<keyword evidence="1" id="KW-1133">Transmembrane helix</keyword>
<evidence type="ECO:0000313" key="3">
    <source>
        <dbReference type="Proteomes" id="UP001526426"/>
    </source>
</evidence>
<gene>
    <name evidence="2" type="ORF">K4A83_16005</name>
</gene>
<name>A0ABT3L8C4_9CYAN</name>
<sequence>MKNTSPLTTPLPQKVLQVSADLRFAGLVGFWMQLVLGVISTVTVLFASSSFIDQTNTANTAGNEFGVFCAVCGLIALGIGIYFSWRYLAIAKLLRNPEANRRPNKADTIRMIRLGLMVNLIGMLLTIIGAEAIVGLVLAKSLANPPGQLNLDPNKLVNSIDLLVIQANTHTIAAHFGGIVASLLLLNRITR</sequence>
<evidence type="ECO:0000313" key="2">
    <source>
        <dbReference type="EMBL" id="MCW6037762.1"/>
    </source>
</evidence>
<reference evidence="2 3" key="1">
    <citation type="submission" date="2021-08" db="EMBL/GenBank/DDBJ databases">
        <title>Draft genome sequence of Spirulina subsalsa with high tolerance to salinity and hype-accumulation of phycocyanin.</title>
        <authorList>
            <person name="Pei H."/>
            <person name="Jiang L."/>
        </authorList>
    </citation>
    <scope>NUCLEOTIDE SEQUENCE [LARGE SCALE GENOMIC DNA]</scope>
    <source>
        <strain evidence="2 3">FACHB-351</strain>
    </source>
</reference>
<feature type="transmembrane region" description="Helical" evidence="1">
    <location>
        <begin position="120"/>
        <end position="143"/>
    </location>
</feature>
<feature type="transmembrane region" description="Helical" evidence="1">
    <location>
        <begin position="24"/>
        <end position="45"/>
    </location>
</feature>
<organism evidence="2 3">
    <name type="scientific">Spirulina subsalsa FACHB-351</name>
    <dbReference type="NCBI Taxonomy" id="234711"/>
    <lineage>
        <taxon>Bacteria</taxon>
        <taxon>Bacillati</taxon>
        <taxon>Cyanobacteriota</taxon>
        <taxon>Cyanophyceae</taxon>
        <taxon>Spirulinales</taxon>
        <taxon>Spirulinaceae</taxon>
        <taxon>Spirulina</taxon>
    </lineage>
</organism>
<evidence type="ECO:0000256" key="1">
    <source>
        <dbReference type="SAM" id="Phobius"/>
    </source>
</evidence>
<protein>
    <submittedName>
        <fullName evidence="2">DUF3611 family protein</fullName>
    </submittedName>
</protein>
<dbReference type="PANTHER" id="PTHR34548:SF2">
    <property type="entry name" value="PROTEIN TIC 21, CHLOROPLASTIC"/>
    <property type="match status" value="1"/>
</dbReference>
<dbReference type="PANTHER" id="PTHR34548">
    <property type="entry name" value="PROTEIN TIC 21, CHLOROPLASTIC"/>
    <property type="match status" value="1"/>
</dbReference>
<proteinExistence type="predicted"/>
<dbReference type="Pfam" id="PF12263">
    <property type="entry name" value="DUF3611"/>
    <property type="match status" value="1"/>
</dbReference>
<dbReference type="Proteomes" id="UP001526426">
    <property type="component" value="Unassembled WGS sequence"/>
</dbReference>
<accession>A0ABT3L8C4</accession>
<dbReference type="InterPro" id="IPR022051">
    <property type="entry name" value="DUF3611"/>
</dbReference>
<keyword evidence="1" id="KW-0812">Transmembrane</keyword>
<keyword evidence="1" id="KW-0472">Membrane</keyword>
<feature type="transmembrane region" description="Helical" evidence="1">
    <location>
        <begin position="65"/>
        <end position="85"/>
    </location>
</feature>
<feature type="transmembrane region" description="Helical" evidence="1">
    <location>
        <begin position="163"/>
        <end position="186"/>
    </location>
</feature>
<keyword evidence="3" id="KW-1185">Reference proteome</keyword>
<dbReference type="RefSeq" id="WP_265265633.1">
    <property type="nucleotide sequence ID" value="NZ_JAIHOM010000088.1"/>
</dbReference>
<comment type="caution">
    <text evidence="2">The sequence shown here is derived from an EMBL/GenBank/DDBJ whole genome shotgun (WGS) entry which is preliminary data.</text>
</comment>
<dbReference type="EMBL" id="JAIHOM010000088">
    <property type="protein sequence ID" value="MCW6037762.1"/>
    <property type="molecule type" value="Genomic_DNA"/>
</dbReference>